<dbReference type="Proteomes" id="UP000461288">
    <property type="component" value="Unassembled WGS sequence"/>
</dbReference>
<dbReference type="EMBL" id="AP022213">
    <property type="protein sequence ID" value="BBT15538.1"/>
    <property type="molecule type" value="Genomic_DNA"/>
</dbReference>
<organism evidence="4 5">
    <name type="scientific">Metapseudomonas otitidis</name>
    <dbReference type="NCBI Taxonomy" id="319939"/>
    <lineage>
        <taxon>Bacteria</taxon>
        <taxon>Pseudomonadati</taxon>
        <taxon>Pseudomonadota</taxon>
        <taxon>Gammaproteobacteria</taxon>
        <taxon>Pseudomonadales</taxon>
        <taxon>Pseudomonadaceae</taxon>
        <taxon>Metapseudomonas</taxon>
    </lineage>
</organism>
<dbReference type="AlphaFoldDB" id="A0A1I0TN43"/>
<dbReference type="STRING" id="319939.SAMN05216263_105134"/>
<dbReference type="Proteomes" id="UP000501237">
    <property type="component" value="Chromosome"/>
</dbReference>
<evidence type="ECO:0000313" key="6">
    <source>
        <dbReference type="Proteomes" id="UP000501237"/>
    </source>
</evidence>
<evidence type="ECO:0000256" key="1">
    <source>
        <dbReference type="SAM" id="SignalP"/>
    </source>
</evidence>
<reference evidence="4 5" key="2">
    <citation type="submission" date="2019-12" db="EMBL/GenBank/DDBJ databases">
        <title>Draft genome sequence of Pseudomonas otitidis recovered from a chicken carcass.</title>
        <authorList>
            <person name="Vieira T.R."/>
            <person name="Oliviera E.F.C."/>
            <person name="Silva N.M.V."/>
            <person name="Sambrano G.E."/>
            <person name="Cibulski S.P."/>
            <person name="Cardoso M.R.I."/>
        </authorList>
    </citation>
    <scope>NUCLEOTIDE SEQUENCE [LARGE SCALE GENOMIC DNA]</scope>
    <source>
        <strain evidence="4 5">25_K</strain>
    </source>
</reference>
<evidence type="ECO:0000313" key="3">
    <source>
        <dbReference type="EMBL" id="BCA27563.1"/>
    </source>
</evidence>
<dbReference type="PROSITE" id="PS51257">
    <property type="entry name" value="PROKAR_LIPOPROTEIN"/>
    <property type="match status" value="1"/>
</dbReference>
<evidence type="ECO:0000313" key="7">
    <source>
        <dbReference type="Proteomes" id="UP000515591"/>
    </source>
</evidence>
<proteinExistence type="predicted"/>
<reference evidence="2 7" key="1">
    <citation type="submission" date="2019-12" db="EMBL/GenBank/DDBJ databases">
        <title>complete genome sequences of Pseudomonas otitidis str. WP8-S17-CRE-03 isolated from wastewater treatment plant effluent.</title>
        <authorList>
            <person name="Sekizuka T."/>
            <person name="Itokawa K."/>
            <person name="Yatsu K."/>
            <person name="Inamine Y."/>
            <person name="Kuroda M."/>
        </authorList>
    </citation>
    <scope>NUCLEOTIDE SEQUENCE [LARGE SCALE GENOMIC DNA]</scope>
    <source>
        <strain evidence="2 7">WP8-S17-CRE-03</strain>
    </source>
</reference>
<gene>
    <name evidence="4" type="ORF">GO594_15665</name>
    <name evidence="3" type="ORF">PtoMrB4_15400</name>
    <name evidence="2" type="ORF">WP8S17C03_15870</name>
</gene>
<feature type="signal peptide" evidence="1">
    <location>
        <begin position="1"/>
        <end position="28"/>
    </location>
</feature>
<evidence type="ECO:0000313" key="2">
    <source>
        <dbReference type="EMBL" id="BBT15538.1"/>
    </source>
</evidence>
<accession>A0A1I0TN43</accession>
<dbReference type="RefSeq" id="WP_044413559.1">
    <property type="nucleotide sequence ID" value="NZ_AP022213.1"/>
</dbReference>
<evidence type="ECO:0000313" key="4">
    <source>
        <dbReference type="EMBL" id="MWK57419.1"/>
    </source>
</evidence>
<dbReference type="EMBL" id="AP022642">
    <property type="protein sequence ID" value="BCA27563.1"/>
    <property type="molecule type" value="Genomic_DNA"/>
</dbReference>
<reference evidence="3 6" key="3">
    <citation type="journal article" date="2020" name="Microbiol. Resour. Announc.">
        <title>Complete genome sequence of Pseudomonas otitidis strain MrB4, isolated from Lake Biwa in Japan.</title>
        <authorList>
            <person name="Miyazaki K."/>
            <person name="Hase E."/>
            <person name="Maruya T."/>
        </authorList>
    </citation>
    <scope>NUCLEOTIDE SEQUENCE [LARGE SCALE GENOMIC DNA]</scope>
    <source>
        <strain evidence="3 6">MrB4</strain>
    </source>
</reference>
<sequence>MPVTRFSFRTLLLGLPLLLAGCAGQSCDEPLSGETCRDEKLLYQNDMLQAKLLIAAGDPENYELAGALLKRAEPGDTRGEVPFYQAVLLINEGPQLEEVLDLLEKAAARKHPHAIALLYKIWSEPFLATEADPLRAELYRARYADLDVAKSGYPSFEKALAVVNTLVDRSNPAGARVSGR</sequence>
<name>A0A1I0TN43_9GAMM</name>
<evidence type="ECO:0008006" key="8">
    <source>
        <dbReference type="Google" id="ProtNLM"/>
    </source>
</evidence>
<protein>
    <recommendedName>
        <fullName evidence="8">Tetratricopeptide repeat-containing protein</fullName>
    </recommendedName>
</protein>
<keyword evidence="1" id="KW-0732">Signal</keyword>
<dbReference type="EMBL" id="WTFN01000035">
    <property type="protein sequence ID" value="MWK57419.1"/>
    <property type="molecule type" value="Genomic_DNA"/>
</dbReference>
<dbReference type="Proteomes" id="UP000515591">
    <property type="component" value="Chromosome"/>
</dbReference>
<dbReference type="GeneID" id="57396753"/>
<dbReference type="KEGG" id="poj:PtoMrB4_15400"/>
<evidence type="ECO:0000313" key="5">
    <source>
        <dbReference type="Proteomes" id="UP000461288"/>
    </source>
</evidence>
<feature type="chain" id="PRO_5043145482" description="Tetratricopeptide repeat-containing protein" evidence="1">
    <location>
        <begin position="29"/>
        <end position="180"/>
    </location>
</feature>